<gene>
    <name evidence="2" type="ORF">K239x_35550</name>
</gene>
<feature type="domain" description="Lipoyl-binding" evidence="1">
    <location>
        <begin position="7"/>
        <end position="56"/>
    </location>
</feature>
<accession>A0A517NWU3</accession>
<dbReference type="InterPro" id="IPR011053">
    <property type="entry name" value="Single_hybrid_motif"/>
</dbReference>
<keyword evidence="3" id="KW-1185">Reference proteome</keyword>
<dbReference type="SUPFAM" id="SSF51230">
    <property type="entry name" value="Single hybrid motif"/>
    <property type="match status" value="1"/>
</dbReference>
<dbReference type="Proteomes" id="UP000319817">
    <property type="component" value="Chromosome"/>
</dbReference>
<dbReference type="InterPro" id="IPR000089">
    <property type="entry name" value="Biotin_lipoyl"/>
</dbReference>
<proteinExistence type="predicted"/>
<sequence>MVLVVGAKLGNGIKNGQPWLPLEAMKMEAILHAEQHSTFSEILLKPEAQVGTGNGLTVVV</sequence>
<protein>
    <submittedName>
        <fullName evidence="2">Acetyl-CoA carboxylase biotin carboxyl carrier protein subunit</fullName>
    </submittedName>
</protein>
<reference evidence="2 3" key="1">
    <citation type="submission" date="2019-02" db="EMBL/GenBank/DDBJ databases">
        <title>Deep-cultivation of Planctomycetes and their phenomic and genomic characterization uncovers novel biology.</title>
        <authorList>
            <person name="Wiegand S."/>
            <person name="Jogler M."/>
            <person name="Boedeker C."/>
            <person name="Pinto D."/>
            <person name="Vollmers J."/>
            <person name="Rivas-Marin E."/>
            <person name="Kohn T."/>
            <person name="Peeters S.H."/>
            <person name="Heuer A."/>
            <person name="Rast P."/>
            <person name="Oberbeckmann S."/>
            <person name="Bunk B."/>
            <person name="Jeske O."/>
            <person name="Meyerdierks A."/>
            <person name="Storesund J.E."/>
            <person name="Kallscheuer N."/>
            <person name="Luecker S."/>
            <person name="Lage O.M."/>
            <person name="Pohl T."/>
            <person name="Merkel B.J."/>
            <person name="Hornburger P."/>
            <person name="Mueller R.-W."/>
            <person name="Bruemmer F."/>
            <person name="Labrenz M."/>
            <person name="Spormann A.M."/>
            <person name="Op den Camp H."/>
            <person name="Overmann J."/>
            <person name="Amann R."/>
            <person name="Jetten M.S.M."/>
            <person name="Mascher T."/>
            <person name="Medema M.H."/>
            <person name="Devos D.P."/>
            <person name="Kaster A.-K."/>
            <person name="Ovreas L."/>
            <person name="Rohde M."/>
            <person name="Galperin M.Y."/>
            <person name="Jogler C."/>
        </authorList>
    </citation>
    <scope>NUCLEOTIDE SEQUENCE [LARGE SCALE GENOMIC DNA]</scope>
    <source>
        <strain evidence="2 3">K23_9</strain>
    </source>
</reference>
<evidence type="ECO:0000313" key="3">
    <source>
        <dbReference type="Proteomes" id="UP000319817"/>
    </source>
</evidence>
<evidence type="ECO:0000313" key="2">
    <source>
        <dbReference type="EMBL" id="QDT11556.1"/>
    </source>
</evidence>
<organism evidence="2 3">
    <name type="scientific">Stieleria marina</name>
    <dbReference type="NCBI Taxonomy" id="1930275"/>
    <lineage>
        <taxon>Bacteria</taxon>
        <taxon>Pseudomonadati</taxon>
        <taxon>Planctomycetota</taxon>
        <taxon>Planctomycetia</taxon>
        <taxon>Pirellulales</taxon>
        <taxon>Pirellulaceae</taxon>
        <taxon>Stieleria</taxon>
    </lineage>
</organism>
<dbReference type="Pfam" id="PF00364">
    <property type="entry name" value="Biotin_lipoyl"/>
    <property type="match status" value="1"/>
</dbReference>
<dbReference type="EMBL" id="CP036526">
    <property type="protein sequence ID" value="QDT11556.1"/>
    <property type="molecule type" value="Genomic_DNA"/>
</dbReference>
<name>A0A517NWU3_9BACT</name>
<dbReference type="Gene3D" id="2.40.50.100">
    <property type="match status" value="1"/>
</dbReference>
<evidence type="ECO:0000259" key="1">
    <source>
        <dbReference type="Pfam" id="PF00364"/>
    </source>
</evidence>
<dbReference type="AlphaFoldDB" id="A0A517NWU3"/>